<feature type="region of interest" description="Disordered" evidence="1">
    <location>
        <begin position="87"/>
        <end position="253"/>
    </location>
</feature>
<feature type="domain" description="DUF4211" evidence="2">
    <location>
        <begin position="252"/>
        <end position="389"/>
    </location>
</feature>
<feature type="compositionally biased region" description="Basic and acidic residues" evidence="1">
    <location>
        <begin position="56"/>
        <end position="67"/>
    </location>
</feature>
<dbReference type="Proteomes" id="UP001175228">
    <property type="component" value="Unassembled WGS sequence"/>
</dbReference>
<keyword evidence="4" id="KW-1185">Reference proteome</keyword>
<evidence type="ECO:0000256" key="1">
    <source>
        <dbReference type="SAM" id="MobiDB-lite"/>
    </source>
</evidence>
<gene>
    <name evidence="3" type="ORF">EDD18DRAFT_1458079</name>
</gene>
<dbReference type="InterPro" id="IPR025451">
    <property type="entry name" value="DUF4211"/>
</dbReference>
<feature type="compositionally biased region" description="Acidic residues" evidence="1">
    <location>
        <begin position="211"/>
        <end position="222"/>
    </location>
</feature>
<sequence>MPPKKPKKSQSKLKQATLFGHFSSPTRPILQKSKSKRVSDQESEPPVSPTKRKRGRDAEGAFDRGGSDSDVGGIKFETKALVDEIKLSPAKRRRVVVESDDDDSSGYPVLVTRMGKSKAVSLKSSKTKGSRQSQPVQQVSESESDIPVVRRSRLRKGPRSTSPSEHTEEVDELEEEHILESRLRSRHRKTAFQRNLEKLKRKKQGKPMELTDSEEQEDESDNDSNRPFKDAKPESEHDSLFDESEDSDKSSDFIVEDDGDGAALLPAEFRPQQDLAHQFKIVFQFFVHLAVHPAVERHDFMKRLMKGNPDFEDDYFSVALISARRKLIGLRDSLVASSVWRPEFKKSLETYPEFNLFKLDFALPQCDACHLGGRLSTLRGQLGGTPYDPLGFQDSADEHKNSDDEDDEDETREFYFGRFCAKRTRVYHEISHWEYKLFKSVENEVDELHVHKQSEGFIRVAYAGGRQPPEDLDDADGICEWLDERKFIDIEWQNIKELMERARQLESGVNGNDSD</sequence>
<protein>
    <recommendedName>
        <fullName evidence="2">DUF4211 domain-containing protein</fullName>
    </recommendedName>
</protein>
<dbReference type="EMBL" id="JAUEPU010000004">
    <property type="protein sequence ID" value="KAK0503307.1"/>
    <property type="molecule type" value="Genomic_DNA"/>
</dbReference>
<dbReference type="AlphaFoldDB" id="A0AA39UU27"/>
<dbReference type="PANTHER" id="PTHR14689">
    <property type="entry name" value="PHORBOL-ESTER_DAG-TYPE DOMAIN-CONTAINING PROTEIN"/>
    <property type="match status" value="1"/>
</dbReference>
<feature type="region of interest" description="Disordered" evidence="1">
    <location>
        <begin position="389"/>
        <end position="409"/>
    </location>
</feature>
<organism evidence="3 4">
    <name type="scientific">Armillaria luteobubalina</name>
    <dbReference type="NCBI Taxonomy" id="153913"/>
    <lineage>
        <taxon>Eukaryota</taxon>
        <taxon>Fungi</taxon>
        <taxon>Dikarya</taxon>
        <taxon>Basidiomycota</taxon>
        <taxon>Agaricomycotina</taxon>
        <taxon>Agaricomycetes</taxon>
        <taxon>Agaricomycetidae</taxon>
        <taxon>Agaricales</taxon>
        <taxon>Marasmiineae</taxon>
        <taxon>Physalacriaceae</taxon>
        <taxon>Armillaria</taxon>
    </lineage>
</organism>
<comment type="caution">
    <text evidence="3">The sequence shown here is derived from an EMBL/GenBank/DDBJ whole genome shotgun (WGS) entry which is preliminary data.</text>
</comment>
<dbReference type="GO" id="GO:0005634">
    <property type="term" value="C:nucleus"/>
    <property type="evidence" value="ECO:0007669"/>
    <property type="project" value="TreeGrafter"/>
</dbReference>
<feature type="compositionally biased region" description="Basic residues" evidence="1">
    <location>
        <begin position="1"/>
        <end position="11"/>
    </location>
</feature>
<feature type="region of interest" description="Disordered" evidence="1">
    <location>
        <begin position="1"/>
        <end position="74"/>
    </location>
</feature>
<name>A0AA39UU27_9AGAR</name>
<feature type="compositionally biased region" description="Basic and acidic residues" evidence="1">
    <location>
        <begin position="223"/>
        <end position="240"/>
    </location>
</feature>
<reference evidence="3" key="1">
    <citation type="submission" date="2023-06" db="EMBL/GenBank/DDBJ databases">
        <authorList>
            <consortium name="Lawrence Berkeley National Laboratory"/>
            <person name="Ahrendt S."/>
            <person name="Sahu N."/>
            <person name="Indic B."/>
            <person name="Wong-Bajracharya J."/>
            <person name="Merenyi Z."/>
            <person name="Ke H.-M."/>
            <person name="Monk M."/>
            <person name="Kocsube S."/>
            <person name="Drula E."/>
            <person name="Lipzen A."/>
            <person name="Balint B."/>
            <person name="Henrissat B."/>
            <person name="Andreopoulos B."/>
            <person name="Martin F.M."/>
            <person name="Harder C.B."/>
            <person name="Rigling D."/>
            <person name="Ford K.L."/>
            <person name="Foster G.D."/>
            <person name="Pangilinan J."/>
            <person name="Papanicolaou A."/>
            <person name="Barry K."/>
            <person name="LaButti K."/>
            <person name="Viragh M."/>
            <person name="Koriabine M."/>
            <person name="Yan M."/>
            <person name="Riley R."/>
            <person name="Champramary S."/>
            <person name="Plett K.L."/>
            <person name="Tsai I.J."/>
            <person name="Slot J."/>
            <person name="Sipos G."/>
            <person name="Plett J."/>
            <person name="Nagy L.G."/>
            <person name="Grigoriev I.V."/>
        </authorList>
    </citation>
    <scope>NUCLEOTIDE SEQUENCE</scope>
    <source>
        <strain evidence="3">HWK02</strain>
    </source>
</reference>
<dbReference type="PANTHER" id="PTHR14689:SF0">
    <property type="entry name" value="COILED-COIL DOMAIN-CONTAINING PROTEIN 82"/>
    <property type="match status" value="1"/>
</dbReference>
<dbReference type="Pfam" id="PF13926">
    <property type="entry name" value="DUF4211"/>
    <property type="match status" value="1"/>
</dbReference>
<evidence type="ECO:0000259" key="2">
    <source>
        <dbReference type="Pfam" id="PF13926"/>
    </source>
</evidence>
<proteinExistence type="predicted"/>
<evidence type="ECO:0000313" key="4">
    <source>
        <dbReference type="Proteomes" id="UP001175228"/>
    </source>
</evidence>
<evidence type="ECO:0000313" key="3">
    <source>
        <dbReference type="EMBL" id="KAK0503307.1"/>
    </source>
</evidence>
<feature type="compositionally biased region" description="Low complexity" evidence="1">
    <location>
        <begin position="132"/>
        <end position="141"/>
    </location>
</feature>
<accession>A0AA39UU27</accession>